<dbReference type="Pfam" id="PF08282">
    <property type="entry name" value="Hydrolase_3"/>
    <property type="match status" value="1"/>
</dbReference>
<dbReference type="Proteomes" id="UP001151532">
    <property type="component" value="Chromosome 15Z"/>
</dbReference>
<dbReference type="Gene3D" id="3.40.50.1000">
    <property type="entry name" value="HAD superfamily/HAD-like"/>
    <property type="match status" value="1"/>
</dbReference>
<dbReference type="InterPro" id="IPR036412">
    <property type="entry name" value="HAD-like_sf"/>
</dbReference>
<evidence type="ECO:0000313" key="3">
    <source>
        <dbReference type="Proteomes" id="UP001151532"/>
    </source>
</evidence>
<dbReference type="GO" id="GO:0016887">
    <property type="term" value="F:ATP hydrolysis activity"/>
    <property type="evidence" value="ECO:0007669"/>
    <property type="project" value="InterPro"/>
</dbReference>
<dbReference type="PANTHER" id="PTHR42861">
    <property type="entry name" value="CALCIUM-TRANSPORTING ATPASE"/>
    <property type="match status" value="1"/>
</dbReference>
<dbReference type="OrthoDB" id="2929958at2759"/>
<evidence type="ECO:0000313" key="2">
    <source>
        <dbReference type="EMBL" id="KAJ6760567.1"/>
    </source>
</evidence>
<reference evidence="2" key="1">
    <citation type="submission" date="2022-11" db="EMBL/GenBank/DDBJ databases">
        <authorList>
            <person name="Hyden B.L."/>
            <person name="Feng K."/>
            <person name="Yates T."/>
            <person name="Jawdy S."/>
            <person name="Smart L.B."/>
            <person name="Muchero W."/>
        </authorList>
    </citation>
    <scope>NUCLEOTIDE SEQUENCE</scope>
    <source>
        <tissue evidence="2">Shoot tip</tissue>
    </source>
</reference>
<dbReference type="PRINTS" id="PR00120">
    <property type="entry name" value="HATPASE"/>
</dbReference>
<gene>
    <name evidence="2" type="ORF">OIU79_025418</name>
</gene>
<dbReference type="Gene3D" id="1.20.1110.10">
    <property type="entry name" value="Calcium-transporting ATPase, transmembrane domain"/>
    <property type="match status" value="1"/>
</dbReference>
<evidence type="ECO:0000256" key="1">
    <source>
        <dbReference type="ARBA" id="ARBA00022842"/>
    </source>
</evidence>
<proteinExistence type="predicted"/>
<dbReference type="EMBL" id="JAPFFK010000006">
    <property type="protein sequence ID" value="KAJ6760567.1"/>
    <property type="molecule type" value="Genomic_DNA"/>
</dbReference>
<reference evidence="2" key="2">
    <citation type="journal article" date="2023" name="Int. J. Mol. Sci.">
        <title>De Novo Assembly and Annotation of 11 Diverse Shrub Willow (Salix) Genomes Reveals Novel Gene Organization in Sex-Linked Regions.</title>
        <authorList>
            <person name="Hyden B."/>
            <person name="Feng K."/>
            <person name="Yates T.B."/>
            <person name="Jawdy S."/>
            <person name="Cereghino C."/>
            <person name="Smart L.B."/>
            <person name="Muchero W."/>
        </authorList>
    </citation>
    <scope>NUCLEOTIDE SEQUENCE</scope>
    <source>
        <tissue evidence="2">Shoot tip</tissue>
    </source>
</reference>
<comment type="caution">
    <text evidence="2">The sequence shown here is derived from an EMBL/GenBank/DDBJ whole genome shotgun (WGS) entry which is preliminary data.</text>
</comment>
<protein>
    <submittedName>
        <fullName evidence="2">CALCIUM-TRANSPORTING ATPASE</fullName>
    </submittedName>
</protein>
<dbReference type="GO" id="GO:0005524">
    <property type="term" value="F:ATP binding"/>
    <property type="evidence" value="ECO:0007669"/>
    <property type="project" value="InterPro"/>
</dbReference>
<keyword evidence="3" id="KW-1185">Reference proteome</keyword>
<dbReference type="SUPFAM" id="SSF56784">
    <property type="entry name" value="HAD-like"/>
    <property type="match status" value="1"/>
</dbReference>
<dbReference type="PRINTS" id="PR00119">
    <property type="entry name" value="CATATPASE"/>
</dbReference>
<dbReference type="AlphaFoldDB" id="A0A9Q0W532"/>
<dbReference type="GO" id="GO:0016020">
    <property type="term" value="C:membrane"/>
    <property type="evidence" value="ECO:0007669"/>
    <property type="project" value="InterPro"/>
</dbReference>
<keyword evidence="1" id="KW-0460">Magnesium</keyword>
<name>A0A9Q0W532_SALPP</name>
<organism evidence="2 3">
    <name type="scientific">Salix purpurea</name>
    <name type="common">Purple osier willow</name>
    <dbReference type="NCBI Taxonomy" id="77065"/>
    <lineage>
        <taxon>Eukaryota</taxon>
        <taxon>Viridiplantae</taxon>
        <taxon>Streptophyta</taxon>
        <taxon>Embryophyta</taxon>
        <taxon>Tracheophyta</taxon>
        <taxon>Spermatophyta</taxon>
        <taxon>Magnoliopsida</taxon>
        <taxon>eudicotyledons</taxon>
        <taxon>Gunneridae</taxon>
        <taxon>Pentapetalae</taxon>
        <taxon>rosids</taxon>
        <taxon>fabids</taxon>
        <taxon>Malpighiales</taxon>
        <taxon>Salicaceae</taxon>
        <taxon>Saliceae</taxon>
        <taxon>Salix</taxon>
    </lineage>
</organism>
<sequence length="73" mass="7636">MTGDGVNDAPALKKADIGIAVADANDAARSASDIVLSEPGLSVIISAVLTNLFSFHYNPYCAWFHATGSHMEV</sequence>
<accession>A0A9Q0W532</accession>
<dbReference type="InterPro" id="IPR001757">
    <property type="entry name" value="P_typ_ATPase"/>
</dbReference>
<dbReference type="InterPro" id="IPR023214">
    <property type="entry name" value="HAD_sf"/>
</dbReference>